<dbReference type="AlphaFoldDB" id="A0A0F9LI98"/>
<gene>
    <name evidence="1" type="ORF">LCGC14_1211550</name>
</gene>
<dbReference type="EMBL" id="LAZR01006307">
    <property type="protein sequence ID" value="KKM93128.1"/>
    <property type="molecule type" value="Genomic_DNA"/>
</dbReference>
<name>A0A0F9LI98_9ZZZZ</name>
<reference evidence="1" key="1">
    <citation type="journal article" date="2015" name="Nature">
        <title>Complex archaea that bridge the gap between prokaryotes and eukaryotes.</title>
        <authorList>
            <person name="Spang A."/>
            <person name="Saw J.H."/>
            <person name="Jorgensen S.L."/>
            <person name="Zaremba-Niedzwiedzka K."/>
            <person name="Martijn J."/>
            <person name="Lind A.E."/>
            <person name="van Eijk R."/>
            <person name="Schleper C."/>
            <person name="Guy L."/>
            <person name="Ettema T.J."/>
        </authorList>
    </citation>
    <scope>NUCLEOTIDE SEQUENCE</scope>
</reference>
<protein>
    <submittedName>
        <fullName evidence="1">Uncharacterized protein</fullName>
    </submittedName>
</protein>
<evidence type="ECO:0000313" key="1">
    <source>
        <dbReference type="EMBL" id="KKM93128.1"/>
    </source>
</evidence>
<sequence length="62" mass="7521">MWYERMLAELKKEVWDGEDVPYSCPFSKCKVDNPKEFCDRLELKCPIFKINEFETIKEIKND</sequence>
<proteinExistence type="predicted"/>
<accession>A0A0F9LI98</accession>
<organism evidence="1">
    <name type="scientific">marine sediment metagenome</name>
    <dbReference type="NCBI Taxonomy" id="412755"/>
    <lineage>
        <taxon>unclassified sequences</taxon>
        <taxon>metagenomes</taxon>
        <taxon>ecological metagenomes</taxon>
    </lineage>
</organism>
<comment type="caution">
    <text evidence="1">The sequence shown here is derived from an EMBL/GenBank/DDBJ whole genome shotgun (WGS) entry which is preliminary data.</text>
</comment>